<organism evidence="3">
    <name type="scientific">Craspedostauros australis</name>
    <dbReference type="NCBI Taxonomy" id="1486917"/>
    <lineage>
        <taxon>Eukaryota</taxon>
        <taxon>Sar</taxon>
        <taxon>Stramenopiles</taxon>
        <taxon>Ochrophyta</taxon>
        <taxon>Bacillariophyta</taxon>
        <taxon>Bacillariophyceae</taxon>
        <taxon>Bacillariophycidae</taxon>
        <taxon>Naviculales</taxon>
        <taxon>Naviculaceae</taxon>
        <taxon>Craspedostauros</taxon>
    </lineage>
</organism>
<dbReference type="EMBL" id="HBEF01018205">
    <property type="protein sequence ID" value="CAD8339138.1"/>
    <property type="molecule type" value="Transcribed_RNA"/>
</dbReference>
<feature type="signal peptide" evidence="2">
    <location>
        <begin position="1"/>
        <end position="34"/>
    </location>
</feature>
<dbReference type="EMBL" id="HBEF01018201">
    <property type="protein sequence ID" value="CAD8339134.1"/>
    <property type="molecule type" value="Transcribed_RNA"/>
</dbReference>
<feature type="chain" id="PRO_5036393631" evidence="2">
    <location>
        <begin position="35"/>
        <end position="121"/>
    </location>
</feature>
<proteinExistence type="predicted"/>
<reference evidence="3" key="1">
    <citation type="submission" date="2021-01" db="EMBL/GenBank/DDBJ databases">
        <authorList>
            <person name="Corre E."/>
            <person name="Pelletier E."/>
            <person name="Niang G."/>
            <person name="Scheremetjew M."/>
            <person name="Finn R."/>
            <person name="Kale V."/>
            <person name="Holt S."/>
            <person name="Cochrane G."/>
            <person name="Meng A."/>
            <person name="Brown T."/>
            <person name="Cohen L."/>
        </authorList>
    </citation>
    <scope>NUCLEOTIDE SEQUENCE</scope>
    <source>
        <strain evidence="3">CCMP3328</strain>
    </source>
</reference>
<feature type="compositionally biased region" description="Basic and acidic residues" evidence="1">
    <location>
        <begin position="90"/>
        <end position="110"/>
    </location>
</feature>
<gene>
    <name evidence="3" type="ORF">CAUS1442_LOCUS11267</name>
    <name evidence="4" type="ORF">CAUS1442_LOCUS11271</name>
</gene>
<protein>
    <submittedName>
        <fullName evidence="3">Uncharacterized protein</fullName>
    </submittedName>
</protein>
<evidence type="ECO:0000256" key="2">
    <source>
        <dbReference type="SAM" id="SignalP"/>
    </source>
</evidence>
<evidence type="ECO:0000256" key="1">
    <source>
        <dbReference type="SAM" id="MobiDB-lite"/>
    </source>
</evidence>
<feature type="region of interest" description="Disordered" evidence="1">
    <location>
        <begin position="57"/>
        <end position="110"/>
    </location>
</feature>
<sequence>MPNKINFSWRTPAQHPNNHARVFKCIWMLLSALAMNPIHLVASSSCEILKSLRCRQSSSHKSASASESPTTQMQATQQINEYHAQHPHHKQEQHQQQQHDRPKTMQERDKRQLGGLWCFTE</sequence>
<evidence type="ECO:0000313" key="3">
    <source>
        <dbReference type="EMBL" id="CAD8339134.1"/>
    </source>
</evidence>
<name>A0A6T6H243_9STRA</name>
<accession>A0A6T6H243</accession>
<evidence type="ECO:0000313" key="4">
    <source>
        <dbReference type="EMBL" id="CAD8339138.1"/>
    </source>
</evidence>
<feature type="compositionally biased region" description="Low complexity" evidence="1">
    <location>
        <begin position="57"/>
        <end position="68"/>
    </location>
</feature>
<feature type="compositionally biased region" description="Polar residues" evidence="1">
    <location>
        <begin position="69"/>
        <end position="80"/>
    </location>
</feature>
<dbReference type="AlphaFoldDB" id="A0A6T6H243"/>
<keyword evidence="2" id="KW-0732">Signal</keyword>